<protein>
    <submittedName>
        <fullName evidence="1">Histidine phosphatase family protein</fullName>
    </submittedName>
</protein>
<dbReference type="Gene3D" id="3.40.50.1240">
    <property type="entry name" value="Phosphoglycerate mutase-like"/>
    <property type="match status" value="1"/>
</dbReference>
<dbReference type="RefSeq" id="WP_290002167.1">
    <property type="nucleotide sequence ID" value="NZ_JAUEPH010000007.1"/>
</dbReference>
<dbReference type="Pfam" id="PF00300">
    <property type="entry name" value="His_Phos_1"/>
    <property type="match status" value="1"/>
</dbReference>
<keyword evidence="2" id="KW-1185">Reference proteome</keyword>
<gene>
    <name evidence="1" type="ORF">QVH07_15490</name>
</gene>
<dbReference type="InterPro" id="IPR013078">
    <property type="entry name" value="His_Pase_superF_clade-1"/>
</dbReference>
<comment type="caution">
    <text evidence="1">The sequence shown here is derived from an EMBL/GenBank/DDBJ whole genome shotgun (WGS) entry which is preliminary data.</text>
</comment>
<dbReference type="InterPro" id="IPR029033">
    <property type="entry name" value="His_PPase_superfam"/>
</dbReference>
<evidence type="ECO:0000313" key="2">
    <source>
        <dbReference type="Proteomes" id="UP001171916"/>
    </source>
</evidence>
<evidence type="ECO:0000313" key="1">
    <source>
        <dbReference type="EMBL" id="MDN3205564.1"/>
    </source>
</evidence>
<name>A0ABT7YGB9_9BACT</name>
<sequence>MKKLILVRHGKSSWKDFSLADHDRPLAGRGKRDAPEMAKRLKKRGISPDFFLSSTALRAKHTAEILANGLDFPLEKIVTTRNLYHASSDGILKEIQKVNPQIETLLVFGHNPGFNDFVEDFGYDIGNLPTSGQFCLKADIDSWSELRPNNAIAEFFDYPKKEFKL</sequence>
<proteinExistence type="predicted"/>
<reference evidence="1" key="1">
    <citation type="submission" date="2023-06" db="EMBL/GenBank/DDBJ databases">
        <title>Robiginitalea aurantiacus sp. nov. and Algoriphagus sediminis sp. nov., isolated from coastal sediment.</title>
        <authorList>
            <person name="Zhou Z.Y."/>
            <person name="An J."/>
            <person name="Jia Y.W."/>
            <person name="Du Z.J."/>
        </authorList>
    </citation>
    <scope>NUCLEOTIDE SEQUENCE</scope>
    <source>
        <strain evidence="1">C2-7</strain>
    </source>
</reference>
<dbReference type="CDD" id="cd07067">
    <property type="entry name" value="HP_PGM_like"/>
    <property type="match status" value="1"/>
</dbReference>
<dbReference type="PANTHER" id="PTHR47623:SF1">
    <property type="entry name" value="OS09G0287300 PROTEIN"/>
    <property type="match status" value="1"/>
</dbReference>
<accession>A0ABT7YGB9</accession>
<dbReference type="SMART" id="SM00855">
    <property type="entry name" value="PGAM"/>
    <property type="match status" value="1"/>
</dbReference>
<dbReference type="SUPFAM" id="SSF53254">
    <property type="entry name" value="Phosphoglycerate mutase-like"/>
    <property type="match status" value="1"/>
</dbReference>
<dbReference type="EMBL" id="JAUEPH010000007">
    <property type="protein sequence ID" value="MDN3205564.1"/>
    <property type="molecule type" value="Genomic_DNA"/>
</dbReference>
<dbReference type="PANTHER" id="PTHR47623">
    <property type="entry name" value="OS09G0287300 PROTEIN"/>
    <property type="match status" value="1"/>
</dbReference>
<dbReference type="Proteomes" id="UP001171916">
    <property type="component" value="Unassembled WGS sequence"/>
</dbReference>
<organism evidence="1 2">
    <name type="scientific">Algoriphagus sediminis</name>
    <dbReference type="NCBI Taxonomy" id="3057113"/>
    <lineage>
        <taxon>Bacteria</taxon>
        <taxon>Pseudomonadati</taxon>
        <taxon>Bacteroidota</taxon>
        <taxon>Cytophagia</taxon>
        <taxon>Cytophagales</taxon>
        <taxon>Cyclobacteriaceae</taxon>
        <taxon>Algoriphagus</taxon>
    </lineage>
</organism>